<accession>A0A4R1RL03</accession>
<keyword evidence="4" id="KW-0472">Membrane</keyword>
<dbReference type="Gene3D" id="1.25.40.390">
    <property type="match status" value="1"/>
</dbReference>
<evidence type="ECO:0000313" key="9">
    <source>
        <dbReference type="Proteomes" id="UP000295455"/>
    </source>
</evidence>
<keyword evidence="9" id="KW-1185">Reference proteome</keyword>
<dbReference type="OrthoDB" id="5694214at2"/>
<dbReference type="InterPro" id="IPR033985">
    <property type="entry name" value="SusD-like_N"/>
</dbReference>
<dbReference type="Pfam" id="PF07980">
    <property type="entry name" value="SusD_RagB"/>
    <property type="match status" value="1"/>
</dbReference>
<evidence type="ECO:0000256" key="5">
    <source>
        <dbReference type="ARBA" id="ARBA00023237"/>
    </source>
</evidence>
<evidence type="ECO:0000256" key="1">
    <source>
        <dbReference type="ARBA" id="ARBA00004442"/>
    </source>
</evidence>
<dbReference type="InterPro" id="IPR012944">
    <property type="entry name" value="SusD_RagB_dom"/>
</dbReference>
<dbReference type="RefSeq" id="WP_132217166.1">
    <property type="nucleotide sequence ID" value="NZ_OX156936.1"/>
</dbReference>
<evidence type="ECO:0000256" key="3">
    <source>
        <dbReference type="ARBA" id="ARBA00022729"/>
    </source>
</evidence>
<evidence type="ECO:0000313" key="8">
    <source>
        <dbReference type="EMBL" id="TCL66874.1"/>
    </source>
</evidence>
<comment type="caution">
    <text evidence="8">The sequence shown here is derived from an EMBL/GenBank/DDBJ whole genome shotgun (WGS) entry which is preliminary data.</text>
</comment>
<gene>
    <name evidence="8" type="ORF">EV196_103293</name>
</gene>
<dbReference type="Proteomes" id="UP000295455">
    <property type="component" value="Unassembled WGS sequence"/>
</dbReference>
<keyword evidence="3" id="KW-0732">Signal</keyword>
<dbReference type="InterPro" id="IPR011990">
    <property type="entry name" value="TPR-like_helical_dom_sf"/>
</dbReference>
<organism evidence="8 9">
    <name type="scientific">Mariniflexile fucanivorans</name>
    <dbReference type="NCBI Taxonomy" id="264023"/>
    <lineage>
        <taxon>Bacteria</taxon>
        <taxon>Pseudomonadati</taxon>
        <taxon>Bacteroidota</taxon>
        <taxon>Flavobacteriia</taxon>
        <taxon>Flavobacteriales</taxon>
        <taxon>Flavobacteriaceae</taxon>
        <taxon>Mariniflexile</taxon>
    </lineage>
</organism>
<proteinExistence type="inferred from homology"/>
<dbReference type="GO" id="GO:0009279">
    <property type="term" value="C:cell outer membrane"/>
    <property type="evidence" value="ECO:0007669"/>
    <property type="project" value="UniProtKB-SubCell"/>
</dbReference>
<name>A0A4R1RL03_9FLAO</name>
<feature type="domain" description="SusD-like N-terminal" evidence="7">
    <location>
        <begin position="25"/>
        <end position="229"/>
    </location>
</feature>
<evidence type="ECO:0000256" key="2">
    <source>
        <dbReference type="ARBA" id="ARBA00006275"/>
    </source>
</evidence>
<comment type="similarity">
    <text evidence="2">Belongs to the SusD family.</text>
</comment>
<evidence type="ECO:0000259" key="6">
    <source>
        <dbReference type="Pfam" id="PF07980"/>
    </source>
</evidence>
<dbReference type="PROSITE" id="PS51257">
    <property type="entry name" value="PROKAR_LIPOPROTEIN"/>
    <property type="match status" value="1"/>
</dbReference>
<dbReference type="Pfam" id="PF14322">
    <property type="entry name" value="SusD-like_3"/>
    <property type="match status" value="1"/>
</dbReference>
<dbReference type="SUPFAM" id="SSF48452">
    <property type="entry name" value="TPR-like"/>
    <property type="match status" value="1"/>
</dbReference>
<protein>
    <submittedName>
        <fullName evidence="8">Putative outer membrane starch-binding protein</fullName>
    </submittedName>
</protein>
<reference evidence="8 9" key="1">
    <citation type="submission" date="2019-03" db="EMBL/GenBank/DDBJ databases">
        <title>Genomic Encyclopedia of Type Strains, Phase IV (KMG-IV): sequencing the most valuable type-strain genomes for metagenomic binning, comparative biology and taxonomic classification.</title>
        <authorList>
            <person name="Goeker M."/>
        </authorList>
    </citation>
    <scope>NUCLEOTIDE SEQUENCE [LARGE SCALE GENOMIC DNA]</scope>
    <source>
        <strain evidence="8 9">DSM 18792</strain>
    </source>
</reference>
<comment type="subcellular location">
    <subcellularLocation>
        <location evidence="1">Cell outer membrane</location>
    </subcellularLocation>
</comment>
<evidence type="ECO:0000259" key="7">
    <source>
        <dbReference type="Pfam" id="PF14322"/>
    </source>
</evidence>
<evidence type="ECO:0000256" key="4">
    <source>
        <dbReference type="ARBA" id="ARBA00023136"/>
    </source>
</evidence>
<dbReference type="AlphaFoldDB" id="A0A4R1RL03"/>
<keyword evidence="5" id="KW-0998">Cell outer membrane</keyword>
<dbReference type="EMBL" id="SLUP01000003">
    <property type="protein sequence ID" value="TCL66874.1"/>
    <property type="molecule type" value="Genomic_DNA"/>
</dbReference>
<feature type="domain" description="RagB/SusD" evidence="6">
    <location>
        <begin position="297"/>
        <end position="578"/>
    </location>
</feature>
<sequence>MKNIKIISIGFLTAFFIMFSCEEILDVEPKDSVTPVAIYQDIDQVEKLIVTMYNSTEGWAIRRNEFWGQRINLEGASFEAKFNFQDRNDIYNLRSGGWSTSNVGLAFEVKWQNYWSYVQSSNEFLSNIEGSPAKAANPAKADLLIAEARFLRANLYAKLIKYFGGVPIITEPNQLTGDFSFTRNSYEDCVKFIVAELDAVAPILPPTRPAAEFGRATKLAAMAVKSRTLLYAASKVHDPASLPQTQNTELYSYPVATKWADAEKAAKDIIDIVGDNALPQVADATAYQKLFLSPNSEILFARPYADGLYEVGTGGFNAANSLPDLAQSPSGYGGWGLCSPTHNFALEFNFADGTATGGVTPASPNTNREMRYYANLNYQGAMFRGRPVDYALAETPSVTTPDGLDSPKGLGNVQHSSKTGYNIRKFQDETLAKTNGISPNRPYILYRIAEVYLNYAEALAEQNKDALALTYLNIVSTRAKQPTIIGLTGPALKAAIKRERRVELCFEGHSFFDERRWMNEDKLGFDIKGLTWTKSTAGPVTFVEYTVVNRPWDKKMYYLPIPASEVEISPTLKQNDFY</sequence>